<comment type="caution">
    <text evidence="1">The sequence shown here is derived from an EMBL/GenBank/DDBJ whole genome shotgun (WGS) entry which is preliminary data.</text>
</comment>
<keyword evidence="2" id="KW-1185">Reference proteome</keyword>
<name>A0A8J3YA64_9ACTN</name>
<protein>
    <submittedName>
        <fullName evidence="1">Uncharacterized protein</fullName>
    </submittedName>
</protein>
<dbReference type="RefSeq" id="WP_203939498.1">
    <property type="nucleotide sequence ID" value="NZ_BAAAGJ010000002.1"/>
</dbReference>
<proteinExistence type="predicted"/>
<reference evidence="1" key="1">
    <citation type="submission" date="2021-01" db="EMBL/GenBank/DDBJ databases">
        <title>Whole genome shotgun sequence of Spirilliplanes yamanashiensis NBRC 15828.</title>
        <authorList>
            <person name="Komaki H."/>
            <person name="Tamura T."/>
        </authorList>
    </citation>
    <scope>NUCLEOTIDE SEQUENCE</scope>
    <source>
        <strain evidence="1">NBRC 15828</strain>
    </source>
</reference>
<evidence type="ECO:0000313" key="2">
    <source>
        <dbReference type="Proteomes" id="UP000652013"/>
    </source>
</evidence>
<organism evidence="1 2">
    <name type="scientific">Spirilliplanes yamanashiensis</name>
    <dbReference type="NCBI Taxonomy" id="42233"/>
    <lineage>
        <taxon>Bacteria</taxon>
        <taxon>Bacillati</taxon>
        <taxon>Actinomycetota</taxon>
        <taxon>Actinomycetes</taxon>
        <taxon>Micromonosporales</taxon>
        <taxon>Micromonosporaceae</taxon>
        <taxon>Spirilliplanes</taxon>
    </lineage>
</organism>
<dbReference type="AlphaFoldDB" id="A0A8J3YA64"/>
<dbReference type="EMBL" id="BOOY01000026">
    <property type="protein sequence ID" value="GIJ04280.1"/>
    <property type="molecule type" value="Genomic_DNA"/>
</dbReference>
<evidence type="ECO:0000313" key="1">
    <source>
        <dbReference type="EMBL" id="GIJ04280.1"/>
    </source>
</evidence>
<gene>
    <name evidence="1" type="ORF">Sya03_36320</name>
</gene>
<accession>A0A8J3YA64</accession>
<sequence>MTHDGPLSWLVPQLAAIEDWSAVLADRSRRDEHLDAALSVLDALHRGAAAFLPMVRSLPLPAGRPDDGMELRLRLLGETVDEALRRNGLSWPPPFDVPPPAVTRDLLWFLRLADERPASHLLFHQRVEVGLQTIVTRTANLRDDVALGLADVVTAPVAGGAGRSRVSGLLTGLTLLITLLQGPGAVLDFPADAAELGRAVAVVGGGVAEITGETFEAVERWYDRWDDADTL</sequence>
<dbReference type="Proteomes" id="UP000652013">
    <property type="component" value="Unassembled WGS sequence"/>
</dbReference>